<dbReference type="Proteomes" id="UP000557307">
    <property type="component" value="Unassembled WGS sequence"/>
</dbReference>
<organism evidence="1 2">
    <name type="scientific">Rhabdobacter roseus</name>
    <dbReference type="NCBI Taxonomy" id="1655419"/>
    <lineage>
        <taxon>Bacteria</taxon>
        <taxon>Pseudomonadati</taxon>
        <taxon>Bacteroidota</taxon>
        <taxon>Cytophagia</taxon>
        <taxon>Cytophagales</taxon>
        <taxon>Cytophagaceae</taxon>
        <taxon>Rhabdobacter</taxon>
    </lineage>
</organism>
<dbReference type="AlphaFoldDB" id="A0A840TMS4"/>
<keyword evidence="2" id="KW-1185">Reference proteome</keyword>
<evidence type="ECO:0000313" key="1">
    <source>
        <dbReference type="EMBL" id="MBB5282842.1"/>
    </source>
</evidence>
<dbReference type="Pfam" id="PF16248">
    <property type="entry name" value="DUF4905"/>
    <property type="match status" value="1"/>
</dbReference>
<dbReference type="RefSeq" id="WP_184171607.1">
    <property type="nucleotide sequence ID" value="NZ_JACHGF010000001.1"/>
</dbReference>
<dbReference type="InterPro" id="IPR032595">
    <property type="entry name" value="DUF4905"/>
</dbReference>
<protein>
    <recommendedName>
        <fullName evidence="3">DUF4905 domain-containing protein</fullName>
    </recommendedName>
</protein>
<accession>A0A840TMS4</accession>
<proteinExistence type="predicted"/>
<comment type="caution">
    <text evidence="1">The sequence shown here is derived from an EMBL/GenBank/DDBJ whole genome shotgun (WGS) entry which is preliminary data.</text>
</comment>
<dbReference type="EMBL" id="JACHGF010000001">
    <property type="protein sequence ID" value="MBB5282842.1"/>
    <property type="molecule type" value="Genomic_DNA"/>
</dbReference>
<evidence type="ECO:0000313" key="2">
    <source>
        <dbReference type="Proteomes" id="UP000557307"/>
    </source>
</evidence>
<evidence type="ECO:0008006" key="3">
    <source>
        <dbReference type="Google" id="ProtNLM"/>
    </source>
</evidence>
<name>A0A840TMS4_9BACT</name>
<reference evidence="1 2" key="1">
    <citation type="submission" date="2020-08" db="EMBL/GenBank/DDBJ databases">
        <title>Genomic Encyclopedia of Type Strains, Phase IV (KMG-IV): sequencing the most valuable type-strain genomes for metagenomic binning, comparative biology and taxonomic classification.</title>
        <authorList>
            <person name="Goeker M."/>
        </authorList>
    </citation>
    <scope>NUCLEOTIDE SEQUENCE [LARGE SCALE GENOMIC DNA]</scope>
    <source>
        <strain evidence="1 2">DSM 105074</strain>
    </source>
</reference>
<sequence>MENLFSHVFPATIWRILPHPSARCNQWAVELRDANAKVASLALIDLDAPTLCWESTPEGTDWWTTLTAFHESGTLLLHNYRYPDLPEPTDLVAVSAESGGLRWMLPNYLYVCTLDDQRIEVATRQGEQVRATSCRVADGTLEGTGSSLEVPCKPQPTTFWQIPVRYRPRDIYFDTLSAFLHKIAKVKQPLLIDYLECNSYIAFSYYLYEQEQIAQYLLIVNQQSEVVHHEQLTKDRSGVGQDTLLRKGDTLVYLRHTNEFASIQLTPL</sequence>
<gene>
    <name evidence="1" type="ORF">HNQ92_000963</name>
</gene>